<name>A0ABT5T0V1_9PSEU</name>
<proteinExistence type="predicted"/>
<reference evidence="3 4" key="1">
    <citation type="submission" date="2023-02" db="EMBL/GenBank/DDBJ databases">
        <title>Genome sequencing required for Actinomycetospora new species description.</title>
        <authorList>
            <person name="Saimee Y."/>
            <person name="Duangmal K."/>
        </authorList>
    </citation>
    <scope>NUCLEOTIDE SEQUENCE [LARGE SCALE GENOMIC DNA]</scope>
    <source>
        <strain evidence="3 4">DW7H6</strain>
    </source>
</reference>
<dbReference type="InterPro" id="IPR004360">
    <property type="entry name" value="Glyas_Fos-R_dOase_dom"/>
</dbReference>
<dbReference type="Gene3D" id="3.30.720.110">
    <property type="match status" value="1"/>
</dbReference>
<feature type="domain" description="VOC" evidence="2">
    <location>
        <begin position="17"/>
        <end position="142"/>
    </location>
</feature>
<dbReference type="SUPFAM" id="SSF54593">
    <property type="entry name" value="Glyoxalase/Bleomycin resistance protein/Dihydroxybiphenyl dioxygenase"/>
    <property type="match status" value="1"/>
</dbReference>
<feature type="region of interest" description="Disordered" evidence="1">
    <location>
        <begin position="1"/>
        <end position="22"/>
    </location>
</feature>
<dbReference type="Gene3D" id="3.30.720.120">
    <property type="match status" value="1"/>
</dbReference>
<evidence type="ECO:0000313" key="4">
    <source>
        <dbReference type="Proteomes" id="UP001300763"/>
    </source>
</evidence>
<accession>A0ABT5T0V1</accession>
<dbReference type="PROSITE" id="PS51819">
    <property type="entry name" value="VOC"/>
    <property type="match status" value="1"/>
</dbReference>
<dbReference type="Pfam" id="PF00903">
    <property type="entry name" value="Glyoxalase"/>
    <property type="match status" value="1"/>
</dbReference>
<gene>
    <name evidence="3" type="ORF">PGB27_25635</name>
</gene>
<dbReference type="RefSeq" id="WP_274203276.1">
    <property type="nucleotide sequence ID" value="NZ_JAQZAO010000015.1"/>
</dbReference>
<feature type="compositionally biased region" description="Low complexity" evidence="1">
    <location>
        <begin position="1"/>
        <end position="13"/>
    </location>
</feature>
<organism evidence="3 4">
    <name type="scientific">Actinomycetospora lemnae</name>
    <dbReference type="NCBI Taxonomy" id="3019891"/>
    <lineage>
        <taxon>Bacteria</taxon>
        <taxon>Bacillati</taxon>
        <taxon>Actinomycetota</taxon>
        <taxon>Actinomycetes</taxon>
        <taxon>Pseudonocardiales</taxon>
        <taxon>Pseudonocardiaceae</taxon>
        <taxon>Actinomycetospora</taxon>
    </lineage>
</organism>
<dbReference type="InterPro" id="IPR029068">
    <property type="entry name" value="Glyas_Bleomycin-R_OHBP_Dase"/>
</dbReference>
<feature type="region of interest" description="Disordered" evidence="1">
    <location>
        <begin position="108"/>
        <end position="148"/>
    </location>
</feature>
<feature type="compositionally biased region" description="Basic and acidic residues" evidence="1">
    <location>
        <begin position="108"/>
        <end position="133"/>
    </location>
</feature>
<evidence type="ECO:0000259" key="2">
    <source>
        <dbReference type="PROSITE" id="PS51819"/>
    </source>
</evidence>
<evidence type="ECO:0000256" key="1">
    <source>
        <dbReference type="SAM" id="MobiDB-lite"/>
    </source>
</evidence>
<dbReference type="EMBL" id="JAQZAO010000015">
    <property type="protein sequence ID" value="MDD7968743.1"/>
    <property type="molecule type" value="Genomic_DNA"/>
</dbReference>
<comment type="caution">
    <text evidence="3">The sequence shown here is derived from an EMBL/GenBank/DDBJ whole genome shotgun (WGS) entry which is preliminary data.</text>
</comment>
<sequence>MDTTDTTDATDAKTPPPTVWPTLAADDARGQLAYLTEVLGFVEVVAYTDDDGVVQHAELAWPAGGGIMMGQRRPGSDDRATPSGAFSAYVVVAEAAEVDAVAARVREDGRGEVVRPPHDTDYGSHDTAIRDPEGNNWQFGTYPGAPRP</sequence>
<dbReference type="Proteomes" id="UP001300763">
    <property type="component" value="Unassembled WGS sequence"/>
</dbReference>
<protein>
    <submittedName>
        <fullName evidence="3">VOC family protein</fullName>
    </submittedName>
</protein>
<keyword evidence="4" id="KW-1185">Reference proteome</keyword>
<dbReference type="InterPro" id="IPR037523">
    <property type="entry name" value="VOC_core"/>
</dbReference>
<evidence type="ECO:0000313" key="3">
    <source>
        <dbReference type="EMBL" id="MDD7968743.1"/>
    </source>
</evidence>